<evidence type="ECO:0000256" key="1">
    <source>
        <dbReference type="SAM" id="Phobius"/>
    </source>
</evidence>
<organism evidence="3">
    <name type="scientific">freshwater sediment metagenome</name>
    <dbReference type="NCBI Taxonomy" id="556182"/>
    <lineage>
        <taxon>unclassified sequences</taxon>
        <taxon>metagenomes</taxon>
        <taxon>ecological metagenomes</taxon>
    </lineage>
</organism>
<name>A0AA48M1N1_9ZZZZ</name>
<keyword evidence="1" id="KW-0472">Membrane</keyword>
<feature type="transmembrane region" description="Helical" evidence="1">
    <location>
        <begin position="159"/>
        <end position="176"/>
    </location>
</feature>
<feature type="domain" description="CAAX prenyl protease 2/Lysostaphin resistance protein A-like" evidence="2">
    <location>
        <begin position="105"/>
        <end position="191"/>
    </location>
</feature>
<feature type="transmembrane region" description="Helical" evidence="1">
    <location>
        <begin position="42"/>
        <end position="60"/>
    </location>
</feature>
<dbReference type="GO" id="GO:0004175">
    <property type="term" value="F:endopeptidase activity"/>
    <property type="evidence" value="ECO:0007669"/>
    <property type="project" value="UniProtKB-ARBA"/>
</dbReference>
<evidence type="ECO:0000313" key="3">
    <source>
        <dbReference type="EMBL" id="CAJ0862278.1"/>
    </source>
</evidence>
<dbReference type="EMBL" id="OY288114">
    <property type="protein sequence ID" value="CAJ0862278.1"/>
    <property type="molecule type" value="Genomic_DNA"/>
</dbReference>
<feature type="transmembrane region" description="Helical" evidence="1">
    <location>
        <begin position="181"/>
        <end position="200"/>
    </location>
</feature>
<reference evidence="3" key="1">
    <citation type="submission" date="2023-07" db="EMBL/GenBank/DDBJ databases">
        <authorList>
            <person name="Pelsma A.J. K."/>
        </authorList>
    </citation>
    <scope>NUCLEOTIDE SEQUENCE</scope>
</reference>
<sequence length="201" mass="22048">MTVLRRIYDNWLLLGFALLLVTPGVAIRLGLLPFELRFEVMLAISALAIGLSALAGYSAAELGLRTPHFLRHWLGCGLITLVIGMAIYAEASFFPTDRAQPDWMKFAPFYILVSAPCQELVCRAIPKIIADRLQMSGGRYVLFSAAVFSLMHIPYGDPLLLANTFLVGLAWAGAYLTTRNIWPVAMSHAAVGSFAFWLGIA</sequence>
<dbReference type="Pfam" id="PF02517">
    <property type="entry name" value="Rce1-like"/>
    <property type="match status" value="1"/>
</dbReference>
<accession>A0AA48M1N1</accession>
<feature type="transmembrane region" description="Helical" evidence="1">
    <location>
        <begin position="72"/>
        <end position="94"/>
    </location>
</feature>
<keyword evidence="1" id="KW-1133">Transmembrane helix</keyword>
<dbReference type="GO" id="GO:0080120">
    <property type="term" value="P:CAAX-box protein maturation"/>
    <property type="evidence" value="ECO:0007669"/>
    <property type="project" value="UniProtKB-ARBA"/>
</dbReference>
<gene>
    <name evidence="3" type="ORF">AMST5_01475</name>
</gene>
<proteinExistence type="predicted"/>
<dbReference type="InterPro" id="IPR003675">
    <property type="entry name" value="Rce1/LyrA-like_dom"/>
</dbReference>
<evidence type="ECO:0000259" key="2">
    <source>
        <dbReference type="Pfam" id="PF02517"/>
    </source>
</evidence>
<dbReference type="AlphaFoldDB" id="A0AA48M1N1"/>
<protein>
    <recommendedName>
        <fullName evidence="2">CAAX prenyl protease 2/Lysostaphin resistance protein A-like domain-containing protein</fullName>
    </recommendedName>
</protein>
<keyword evidence="1" id="KW-0812">Transmembrane</keyword>